<accession>A0AC35F4V3</accession>
<proteinExistence type="predicted"/>
<name>A0AC35F4V3_9BILA</name>
<organism evidence="1 2">
    <name type="scientific">Panagrolaimus sp. PS1159</name>
    <dbReference type="NCBI Taxonomy" id="55785"/>
    <lineage>
        <taxon>Eukaryota</taxon>
        <taxon>Metazoa</taxon>
        <taxon>Ecdysozoa</taxon>
        <taxon>Nematoda</taxon>
        <taxon>Chromadorea</taxon>
        <taxon>Rhabditida</taxon>
        <taxon>Tylenchina</taxon>
        <taxon>Panagrolaimomorpha</taxon>
        <taxon>Panagrolaimoidea</taxon>
        <taxon>Panagrolaimidae</taxon>
        <taxon>Panagrolaimus</taxon>
    </lineage>
</organism>
<protein>
    <submittedName>
        <fullName evidence="2">Uncharacterized protein</fullName>
    </submittedName>
</protein>
<evidence type="ECO:0000313" key="2">
    <source>
        <dbReference type="WBParaSite" id="PS1159_v2.g13875.t2"/>
    </source>
</evidence>
<dbReference type="WBParaSite" id="PS1159_v2.g13875.t2">
    <property type="protein sequence ID" value="PS1159_v2.g13875.t2"/>
    <property type="gene ID" value="PS1159_v2.g13875"/>
</dbReference>
<sequence length="226" mass="26024">MLPFSSKNECYKLSEIQKIQKYDKVVKEDECELINSTFLKLNIPNAQGYCSDNQIFNVKLGSNTTIFCKYPCSNITSVELLSRQVSNNQFCNCGKCGTVVNPRVTLNSSNHLQLDIFLQPSFYATLNFTDVNAISSNQNVCPSIVSTTIDYFIKNNTNTNIARFWLKRGRFYCPSEITCPWEIFYVFYEDDPFFRPSYLFSIKCIILGIHVAIAEKAITFYTNKLW</sequence>
<reference evidence="2" key="1">
    <citation type="submission" date="2022-11" db="UniProtKB">
        <authorList>
            <consortium name="WormBaseParasite"/>
        </authorList>
    </citation>
    <scope>IDENTIFICATION</scope>
</reference>
<evidence type="ECO:0000313" key="1">
    <source>
        <dbReference type="Proteomes" id="UP000887580"/>
    </source>
</evidence>
<dbReference type="Proteomes" id="UP000887580">
    <property type="component" value="Unplaced"/>
</dbReference>